<dbReference type="AlphaFoldDB" id="A0AAP2CVS4"/>
<evidence type="ECO:0000256" key="1">
    <source>
        <dbReference type="SAM" id="SignalP"/>
    </source>
</evidence>
<reference evidence="2 3" key="1">
    <citation type="journal article" date="2021" name="Arch. Microbiol.">
        <title>Harenicola maris gen. nov., sp. nov. isolated from the Sea of Japan shallow sediments.</title>
        <authorList>
            <person name="Romanenko L.A."/>
            <person name="Kurilenko V.V."/>
            <person name="Chernysheva N.Y."/>
            <person name="Tekutyeva L.A."/>
            <person name="Velansky P.V."/>
            <person name="Svetashev V.I."/>
            <person name="Isaeva M.P."/>
        </authorList>
    </citation>
    <scope>NUCLEOTIDE SEQUENCE [LARGE SCALE GENOMIC DNA]</scope>
    <source>
        <strain evidence="2 3">KMM 3653</strain>
    </source>
</reference>
<evidence type="ECO:0000313" key="2">
    <source>
        <dbReference type="EMBL" id="MBT0958593.1"/>
    </source>
</evidence>
<evidence type="ECO:0000313" key="3">
    <source>
        <dbReference type="Proteomes" id="UP001315686"/>
    </source>
</evidence>
<protein>
    <submittedName>
        <fullName evidence="2">Uncharacterized protein</fullName>
    </submittedName>
</protein>
<feature type="signal peptide" evidence="1">
    <location>
        <begin position="1"/>
        <end position="23"/>
    </location>
</feature>
<accession>A0AAP2CVS4</accession>
<name>A0AAP2CVS4_9RHOB</name>
<sequence length="181" mass="19448">MVRSAAMAAALCLPLALPSPAAAQSAPDTEPLVSALVADFAQAFDSADYETVFAMLPPGIAAHFAKNAGLTMAEFQVQMGKMTAQIMSSVEIVDFNMDMEAAVYGTTPSRDYALIPTSITMVTEDKTIEGQSQTVALSENGSWYLLRVDTSEQRSLLYELYSDFNGIDIPEGKMEITTQGQ</sequence>
<keyword evidence="1" id="KW-0732">Signal</keyword>
<feature type="chain" id="PRO_5042998270" evidence="1">
    <location>
        <begin position="24"/>
        <end position="181"/>
    </location>
</feature>
<comment type="caution">
    <text evidence="2">The sequence shown here is derived from an EMBL/GenBank/DDBJ whole genome shotgun (WGS) entry which is preliminary data.</text>
</comment>
<gene>
    <name evidence="2" type="ORF">IV417_14480</name>
</gene>
<dbReference type="EMBL" id="JADQAZ010000003">
    <property type="protein sequence ID" value="MBT0958593.1"/>
    <property type="molecule type" value="Genomic_DNA"/>
</dbReference>
<organism evidence="2 3">
    <name type="scientific">Harenicola maris</name>
    <dbReference type="NCBI Taxonomy" id="2841044"/>
    <lineage>
        <taxon>Bacteria</taxon>
        <taxon>Pseudomonadati</taxon>
        <taxon>Pseudomonadota</taxon>
        <taxon>Alphaproteobacteria</taxon>
        <taxon>Rhodobacterales</taxon>
        <taxon>Paracoccaceae</taxon>
        <taxon>Harenicola</taxon>
    </lineage>
</organism>
<dbReference type="Proteomes" id="UP001315686">
    <property type="component" value="Unassembled WGS sequence"/>
</dbReference>
<keyword evidence="3" id="KW-1185">Reference proteome</keyword>
<proteinExistence type="predicted"/>
<dbReference type="RefSeq" id="WP_327794821.1">
    <property type="nucleotide sequence ID" value="NZ_JADQAZ010000003.1"/>
</dbReference>